<keyword evidence="9" id="KW-1185">Reference proteome</keyword>
<evidence type="ECO:0000256" key="1">
    <source>
        <dbReference type="ARBA" id="ARBA00003362"/>
    </source>
</evidence>
<evidence type="ECO:0000256" key="3">
    <source>
        <dbReference type="ARBA" id="ARBA00022980"/>
    </source>
</evidence>
<dbReference type="GO" id="GO:0022625">
    <property type="term" value="C:cytosolic large ribosomal subunit"/>
    <property type="evidence" value="ECO:0007669"/>
    <property type="project" value="InterPro"/>
</dbReference>
<dbReference type="GO" id="GO:0003735">
    <property type="term" value="F:structural constituent of ribosome"/>
    <property type="evidence" value="ECO:0007669"/>
    <property type="project" value="InterPro"/>
</dbReference>
<keyword evidence="4" id="KW-0687">Ribonucleoprotein</keyword>
<dbReference type="PANTHER" id="PTHR21141">
    <property type="entry name" value="60S ACIDIC RIBOSOMAL PROTEIN FAMILY MEMBER"/>
    <property type="match status" value="1"/>
</dbReference>
<evidence type="ECO:0000256" key="5">
    <source>
        <dbReference type="ARBA" id="ARBA00035301"/>
    </source>
</evidence>
<proteinExistence type="inferred from homology"/>
<evidence type="ECO:0000256" key="4">
    <source>
        <dbReference type="ARBA" id="ARBA00023274"/>
    </source>
</evidence>
<feature type="compositionally biased region" description="Low complexity" evidence="7">
    <location>
        <begin position="147"/>
        <end position="166"/>
    </location>
</feature>
<comment type="similarity">
    <text evidence="2">Belongs to the eukaryotic ribosomal protein P1/P2 family.</text>
</comment>
<dbReference type="AlphaFoldDB" id="A0A8C3JL11"/>
<evidence type="ECO:0000256" key="6">
    <source>
        <dbReference type="ARBA" id="ARBA00035443"/>
    </source>
</evidence>
<dbReference type="HAMAP" id="MF_01478">
    <property type="entry name" value="Ribosomal_L12_arch"/>
    <property type="match status" value="1"/>
</dbReference>
<dbReference type="FunFam" id="1.10.10.1410:FF:000002">
    <property type="entry name" value="60S acidic ribosomal protein P2"/>
    <property type="match status" value="1"/>
</dbReference>
<dbReference type="PANTHER" id="PTHR21141:SF5">
    <property type="entry name" value="LARGE RIBOSOMAL SUBUNIT PROTEIN P2"/>
    <property type="match status" value="1"/>
</dbReference>
<dbReference type="Proteomes" id="UP000694419">
    <property type="component" value="Unplaced"/>
</dbReference>
<dbReference type="CDD" id="cd05833">
    <property type="entry name" value="Ribosomal_P2"/>
    <property type="match status" value="1"/>
</dbReference>
<evidence type="ECO:0000313" key="9">
    <source>
        <dbReference type="Proteomes" id="UP000694419"/>
    </source>
</evidence>
<dbReference type="Ensembl" id="ENSCPGT00000010413.1">
    <property type="protein sequence ID" value="ENSCPGP00000009487.1"/>
    <property type="gene ID" value="ENSCPGG00000006756.1"/>
</dbReference>
<reference evidence="8" key="1">
    <citation type="submission" date="2025-08" db="UniProtKB">
        <authorList>
            <consortium name="Ensembl"/>
        </authorList>
    </citation>
    <scope>IDENTIFICATION</scope>
</reference>
<comment type="function">
    <text evidence="1">Plays an important role in the elongation step of protein synthesis.</text>
</comment>
<dbReference type="Pfam" id="PF00428">
    <property type="entry name" value="Ribosomal_60s"/>
    <property type="match status" value="1"/>
</dbReference>
<keyword evidence="3" id="KW-0689">Ribosomal protein</keyword>
<reference evidence="8" key="2">
    <citation type="submission" date="2025-09" db="UniProtKB">
        <authorList>
            <consortium name="Ensembl"/>
        </authorList>
    </citation>
    <scope>IDENTIFICATION</scope>
</reference>
<evidence type="ECO:0000313" key="8">
    <source>
        <dbReference type="Ensembl" id="ENSCPGP00000009487.1"/>
    </source>
</evidence>
<dbReference type="InterPro" id="IPR027534">
    <property type="entry name" value="Ribosomal_P1/P2"/>
</dbReference>
<dbReference type="Gene3D" id="1.10.10.1410">
    <property type="match status" value="1"/>
</dbReference>
<feature type="compositionally biased region" description="Basic and acidic residues" evidence="7">
    <location>
        <begin position="167"/>
        <end position="177"/>
    </location>
</feature>
<evidence type="ECO:0000256" key="7">
    <source>
        <dbReference type="SAM" id="MobiDB-lite"/>
    </source>
</evidence>
<dbReference type="InterPro" id="IPR038716">
    <property type="entry name" value="P1/P2_N_sf"/>
</dbReference>
<dbReference type="InterPro" id="IPR044076">
    <property type="entry name" value="Ribosomal_P2"/>
</dbReference>
<feature type="region of interest" description="Disordered" evidence="7">
    <location>
        <begin position="147"/>
        <end position="191"/>
    </location>
</feature>
<name>A0A8C3JL11_9CHAR</name>
<protein>
    <recommendedName>
        <fullName evidence="5">Large ribosomal subunit protein P2</fullName>
    </recommendedName>
    <alternativeName>
        <fullName evidence="6">60S acidic ribosomal protein P2</fullName>
    </alternativeName>
</protein>
<sequence>MRHRLRDGPWCGRGRKARGSPLACLLSAGVVQWQRALLRGDGKKAWPRHRPFPFAAGLPSRAHVPGLSPVPLPPPKMRYVAAYLLAVLGGNESPTSKDLKKILDSVGIETDDERMNKVISELNGKNIEDVIAQGNGKLASMPAGGAVAVSAGGGSAAPAAAAAPAAVEEKKEEKKEESEESDDDMGFGLFD</sequence>
<organism evidence="8 9">
    <name type="scientific">Calidris pygmaea</name>
    <name type="common">Spoon-billed sandpiper</name>
    <dbReference type="NCBI Taxonomy" id="425635"/>
    <lineage>
        <taxon>Eukaryota</taxon>
        <taxon>Metazoa</taxon>
        <taxon>Chordata</taxon>
        <taxon>Craniata</taxon>
        <taxon>Vertebrata</taxon>
        <taxon>Euteleostomi</taxon>
        <taxon>Archelosauria</taxon>
        <taxon>Archosauria</taxon>
        <taxon>Dinosauria</taxon>
        <taxon>Saurischia</taxon>
        <taxon>Theropoda</taxon>
        <taxon>Coelurosauria</taxon>
        <taxon>Aves</taxon>
        <taxon>Neognathae</taxon>
        <taxon>Neoaves</taxon>
        <taxon>Charadriiformes</taxon>
        <taxon>Scolopacidae</taxon>
        <taxon>Calidris</taxon>
    </lineage>
</organism>
<accession>A0A8C3JL11</accession>
<evidence type="ECO:0000256" key="2">
    <source>
        <dbReference type="ARBA" id="ARBA00005436"/>
    </source>
</evidence>
<dbReference type="GO" id="GO:0002182">
    <property type="term" value="P:cytoplasmic translational elongation"/>
    <property type="evidence" value="ECO:0007669"/>
    <property type="project" value="InterPro"/>
</dbReference>